<accession>A0A226DPE6</accession>
<proteinExistence type="predicted"/>
<reference evidence="2 3" key="1">
    <citation type="submission" date="2015-12" db="EMBL/GenBank/DDBJ databases">
        <title>The genome of Folsomia candida.</title>
        <authorList>
            <person name="Faddeeva A."/>
            <person name="Derks M.F."/>
            <person name="Anvar Y."/>
            <person name="Smit S."/>
            <person name="Van Straalen N."/>
            <person name="Roelofs D."/>
        </authorList>
    </citation>
    <scope>NUCLEOTIDE SEQUENCE [LARGE SCALE GENOMIC DNA]</scope>
    <source>
        <strain evidence="2 3">VU population</strain>
        <tissue evidence="2">Whole body</tissue>
    </source>
</reference>
<keyword evidence="2" id="KW-0808">Transferase</keyword>
<dbReference type="PANTHER" id="PTHR33332">
    <property type="entry name" value="REVERSE TRANSCRIPTASE DOMAIN-CONTAINING PROTEIN"/>
    <property type="match status" value="1"/>
</dbReference>
<dbReference type="Pfam" id="PF00078">
    <property type="entry name" value="RVT_1"/>
    <property type="match status" value="1"/>
</dbReference>
<dbReference type="OMA" id="HIGESRT"/>
<dbReference type="InterPro" id="IPR000477">
    <property type="entry name" value="RT_dom"/>
</dbReference>
<dbReference type="Proteomes" id="UP000198287">
    <property type="component" value="Unassembled WGS sequence"/>
</dbReference>
<gene>
    <name evidence="2" type="ORF">Fcan01_18906</name>
</gene>
<dbReference type="SUPFAM" id="SSF56672">
    <property type="entry name" value="DNA/RNA polymerases"/>
    <property type="match status" value="1"/>
</dbReference>
<dbReference type="AlphaFoldDB" id="A0A226DPE6"/>
<dbReference type="PROSITE" id="PS50878">
    <property type="entry name" value="RT_POL"/>
    <property type="match status" value="1"/>
</dbReference>
<dbReference type="InterPro" id="IPR043502">
    <property type="entry name" value="DNA/RNA_pol_sf"/>
</dbReference>
<name>A0A226DPE6_FOLCA</name>
<keyword evidence="2" id="KW-0548">Nucleotidyltransferase</keyword>
<sequence length="310" mass="35772">MDKRLYTGGLFIDFQSAFNKVIHVLLIRKLKKIGIQGTALKLLESYLADIKIRVKVNGCISKQGKLRVGIPQGGGISSVLFAVFINDLPPCLKETLVIIYYYHKSPKIIQDILNEDLKAIQEWSIKNGMEINWSKTHSMLFQPPKMRGTDDFHISIEDHTVQKVKSFKYLGVVLDEQLTFDDHYDQTCKAVTSRIHLISRHKHSFSHERLIIFSKSLIVSVIDYCIPVWGELLVKPCCHSLSKFKTPTTRGYCSNLLPQNPQNPKNLGYWDESKEKNARSKSEKFYTFQIYYAVFALRMQISTPNLLIWR</sequence>
<keyword evidence="3" id="KW-1185">Reference proteome</keyword>
<evidence type="ECO:0000259" key="1">
    <source>
        <dbReference type="PROSITE" id="PS50878"/>
    </source>
</evidence>
<keyword evidence="2" id="KW-0695">RNA-directed DNA polymerase</keyword>
<feature type="domain" description="Reverse transcriptase" evidence="1">
    <location>
        <begin position="1"/>
        <end position="174"/>
    </location>
</feature>
<evidence type="ECO:0000313" key="2">
    <source>
        <dbReference type="EMBL" id="OXA46527.1"/>
    </source>
</evidence>
<dbReference type="STRING" id="158441.A0A226DPE6"/>
<protein>
    <submittedName>
        <fullName evidence="2">RNA-directed DNA polymerase from mobile element jockey</fullName>
    </submittedName>
</protein>
<organism evidence="2 3">
    <name type="scientific">Folsomia candida</name>
    <name type="common">Springtail</name>
    <dbReference type="NCBI Taxonomy" id="158441"/>
    <lineage>
        <taxon>Eukaryota</taxon>
        <taxon>Metazoa</taxon>
        <taxon>Ecdysozoa</taxon>
        <taxon>Arthropoda</taxon>
        <taxon>Hexapoda</taxon>
        <taxon>Collembola</taxon>
        <taxon>Entomobryomorpha</taxon>
        <taxon>Isotomoidea</taxon>
        <taxon>Isotomidae</taxon>
        <taxon>Proisotominae</taxon>
        <taxon>Folsomia</taxon>
    </lineage>
</organism>
<dbReference type="OrthoDB" id="416454at2759"/>
<dbReference type="EMBL" id="LNIX01000015">
    <property type="protein sequence ID" value="OXA46527.1"/>
    <property type="molecule type" value="Genomic_DNA"/>
</dbReference>
<comment type="caution">
    <text evidence="2">The sequence shown here is derived from an EMBL/GenBank/DDBJ whole genome shotgun (WGS) entry which is preliminary data.</text>
</comment>
<evidence type="ECO:0000313" key="3">
    <source>
        <dbReference type="Proteomes" id="UP000198287"/>
    </source>
</evidence>
<dbReference type="GO" id="GO:0003964">
    <property type="term" value="F:RNA-directed DNA polymerase activity"/>
    <property type="evidence" value="ECO:0007669"/>
    <property type="project" value="UniProtKB-KW"/>
</dbReference>